<comment type="caution">
    <text evidence="2">The sequence shown here is derived from an EMBL/GenBank/DDBJ whole genome shotgun (WGS) entry which is preliminary data.</text>
</comment>
<evidence type="ECO:0000256" key="1">
    <source>
        <dbReference type="SAM" id="MobiDB-lite"/>
    </source>
</evidence>
<proteinExistence type="predicted"/>
<reference evidence="2 3" key="1">
    <citation type="submission" date="2019-03" db="EMBL/GenBank/DDBJ databases">
        <authorList>
            <person name="Zhang S."/>
        </authorList>
    </citation>
    <scope>NUCLEOTIDE SEQUENCE [LARGE SCALE GENOMIC DNA]</scope>
    <source>
        <strain evidence="2 3">S4J41</strain>
    </source>
</reference>
<dbReference type="EMBL" id="SMFP01000021">
    <property type="protein sequence ID" value="TDE34249.1"/>
    <property type="molecule type" value="Genomic_DNA"/>
</dbReference>
<dbReference type="InterPro" id="IPR027417">
    <property type="entry name" value="P-loop_NTPase"/>
</dbReference>
<name>A0A4R5EIF0_9RHOB</name>
<dbReference type="SUPFAM" id="SSF52540">
    <property type="entry name" value="P-loop containing nucleoside triphosphate hydrolases"/>
    <property type="match status" value="1"/>
</dbReference>
<accession>A0A4R5EIF0</accession>
<evidence type="ECO:0008006" key="4">
    <source>
        <dbReference type="Google" id="ProtNLM"/>
    </source>
</evidence>
<dbReference type="RefSeq" id="WP_132831381.1">
    <property type="nucleotide sequence ID" value="NZ_SMFP01000021.1"/>
</dbReference>
<feature type="region of interest" description="Disordered" evidence="1">
    <location>
        <begin position="406"/>
        <end position="428"/>
    </location>
</feature>
<evidence type="ECO:0000313" key="2">
    <source>
        <dbReference type="EMBL" id="TDE34249.1"/>
    </source>
</evidence>
<dbReference type="AlphaFoldDB" id="A0A4R5EIF0"/>
<dbReference type="Proteomes" id="UP000294662">
    <property type="component" value="Unassembled WGS sequence"/>
</dbReference>
<dbReference type="OrthoDB" id="547419at2"/>
<organism evidence="2 3">
    <name type="scientific">Antarcticimicrobium sediminis</name>
    <dbReference type="NCBI Taxonomy" id="2546227"/>
    <lineage>
        <taxon>Bacteria</taxon>
        <taxon>Pseudomonadati</taxon>
        <taxon>Pseudomonadota</taxon>
        <taxon>Alphaproteobacteria</taxon>
        <taxon>Rhodobacterales</taxon>
        <taxon>Paracoccaceae</taxon>
        <taxon>Antarcticimicrobium</taxon>
    </lineage>
</organism>
<feature type="region of interest" description="Disordered" evidence="1">
    <location>
        <begin position="1"/>
        <end position="67"/>
    </location>
</feature>
<evidence type="ECO:0000313" key="3">
    <source>
        <dbReference type="Proteomes" id="UP000294662"/>
    </source>
</evidence>
<gene>
    <name evidence="2" type="ORF">E1B25_20135</name>
</gene>
<sequence>MKIGSAQLHAVPRDSQPDAHRYGSFCQIVPRKPEPVPNRPRRRDQDRRPPDNTLSTNANPDRRPEVIAAKTTSERKTLVFHIGDPKTGSTSIQRALFDSAWSAPGRSIAYPDQINAQPLAMSLHDGARPKQRLTQFRKAADWLAQQSAEIAVLSSEHFAPVPPADLKAEVQHFFADKIEEIQVIAYVRPHISRLLSSYTQRVKARGLQKDLEGFFKTVSKERRFHYMPRFLAWQSEFGDAFTLRPMVRSALYRGDVVADFLHQILNSDAFTLPDQLQANTAPTLDHLACLRDVHSAIAKAGLPKDIRFTCAKYLAARLDGTNPEGPRLRLPRHLLPALQQTYSEDAAALDATFFDGTPMSDALEAAAASTTDDPQPITAEERFSLAQRQALGQLLSALGVELAKAPEQWKRSRRESKKRSGERDATSAPRVHALLDEICALFS</sequence>
<feature type="compositionally biased region" description="Basic and acidic residues" evidence="1">
    <location>
        <begin position="11"/>
        <end position="21"/>
    </location>
</feature>
<keyword evidence="3" id="KW-1185">Reference proteome</keyword>
<protein>
    <recommendedName>
        <fullName evidence="4">Sulfotransferase family protein</fullName>
    </recommendedName>
</protein>